<evidence type="ECO:0000256" key="3">
    <source>
        <dbReference type="ARBA" id="ARBA00022989"/>
    </source>
</evidence>
<feature type="transmembrane region" description="Helical" evidence="5">
    <location>
        <begin position="217"/>
        <end position="236"/>
    </location>
</feature>
<dbReference type="GeneID" id="92760849"/>
<dbReference type="Pfam" id="PF02361">
    <property type="entry name" value="CbiQ"/>
    <property type="match status" value="1"/>
</dbReference>
<organism evidence="6 8">
    <name type="scientific">Corynebacterium glucuronolyticum</name>
    <dbReference type="NCBI Taxonomy" id="39791"/>
    <lineage>
        <taxon>Bacteria</taxon>
        <taxon>Bacillati</taxon>
        <taxon>Actinomycetota</taxon>
        <taxon>Actinomycetes</taxon>
        <taxon>Mycobacteriales</taxon>
        <taxon>Corynebacteriaceae</taxon>
        <taxon>Corynebacterium</taxon>
    </lineage>
</organism>
<keyword evidence="3 5" id="KW-1133">Transmembrane helix</keyword>
<dbReference type="RefSeq" id="WP_005388913.1">
    <property type="nucleotide sequence ID" value="NZ_CP066007.1"/>
</dbReference>
<dbReference type="Proteomes" id="UP000596145">
    <property type="component" value="Chromosome"/>
</dbReference>
<name>A0A7T4JVV9_9CORY</name>
<evidence type="ECO:0000313" key="6">
    <source>
        <dbReference type="EMBL" id="QQB47313.1"/>
    </source>
</evidence>
<evidence type="ECO:0000313" key="8">
    <source>
        <dbReference type="Proteomes" id="UP000596145"/>
    </source>
</evidence>
<dbReference type="GO" id="GO:0006824">
    <property type="term" value="P:cobalt ion transport"/>
    <property type="evidence" value="ECO:0007669"/>
    <property type="project" value="TreeGrafter"/>
</dbReference>
<dbReference type="InterPro" id="IPR052770">
    <property type="entry name" value="Cobalt_transport_CbiQ"/>
</dbReference>
<dbReference type="Proteomes" id="UP000617681">
    <property type="component" value="Chromosome"/>
</dbReference>
<evidence type="ECO:0000256" key="2">
    <source>
        <dbReference type="ARBA" id="ARBA00022692"/>
    </source>
</evidence>
<dbReference type="PANTHER" id="PTHR43723">
    <property type="entry name" value="COBALT TRANSPORT PROTEIN CBIQ"/>
    <property type="match status" value="1"/>
</dbReference>
<dbReference type="AlphaFoldDB" id="A0A7T4JVV9"/>
<keyword evidence="2 5" id="KW-0812">Transmembrane</keyword>
<feature type="transmembrane region" description="Helical" evidence="5">
    <location>
        <begin position="172"/>
        <end position="190"/>
    </location>
</feature>
<dbReference type="InterPro" id="IPR003339">
    <property type="entry name" value="ABC/ECF_trnsptr_transmembrane"/>
</dbReference>
<proteinExistence type="predicted"/>
<evidence type="ECO:0000256" key="5">
    <source>
        <dbReference type="SAM" id="Phobius"/>
    </source>
</evidence>
<protein>
    <submittedName>
        <fullName evidence="6">Cobalt ABC transporter permease</fullName>
    </submittedName>
</protein>
<keyword evidence="4 5" id="KW-0472">Membrane</keyword>
<dbReference type="OrthoDB" id="4407546at2"/>
<dbReference type="EMBL" id="CP069534">
    <property type="protein sequence ID" value="QRP70145.1"/>
    <property type="molecule type" value="Genomic_DNA"/>
</dbReference>
<dbReference type="CDD" id="cd16914">
    <property type="entry name" value="EcfT"/>
    <property type="match status" value="1"/>
</dbReference>
<reference evidence="6 8" key="1">
    <citation type="submission" date="2020-12" db="EMBL/GenBank/DDBJ databases">
        <title>FDA dAtabase for Regulatory Grade micrObial Sequences (FDA-ARGOS): Supporting development and validation of Infectious Disease Dx tests.</title>
        <authorList>
            <person name="Sproer C."/>
            <person name="Gronow S."/>
            <person name="Severitt S."/>
            <person name="Schroder I."/>
            <person name="Tallon L."/>
            <person name="Sadzewicz L."/>
            <person name="Zhao X."/>
            <person name="Boylan J."/>
            <person name="Ott S."/>
            <person name="Bowen H."/>
            <person name="Vavikolanu K."/>
            <person name="Mehta A."/>
            <person name="Aluvathingal J."/>
            <person name="Nadendla S."/>
            <person name="Lowell S."/>
            <person name="Myers T."/>
            <person name="Yan Y."/>
            <person name="Sichtig H."/>
        </authorList>
    </citation>
    <scope>NUCLEOTIDE SEQUENCE [LARGE SCALE GENOMIC DNA]</scope>
    <source>
        <strain evidence="6 8">FDAARGOS_1053</strain>
        <strain evidence="7">FDAARGOS_1191</strain>
    </source>
</reference>
<dbReference type="PANTHER" id="PTHR43723:SF1">
    <property type="entry name" value="COBALT TRANSPORT PROTEIN CBIQ"/>
    <property type="match status" value="1"/>
</dbReference>
<sequence length="237" mass="25602">MFELEAAAASSPISRVPTAEKMLLFVGLTVCAVAVNPTVVAVPLIISFFWARPPLKLYLPILGFNAVFVGVGMLALVWNLTSHGIVYVPGGASHAASVWWRCVVAASGTLLFACTTPLSDIISWARRVHVPVSLTYVVQIIYRMVGALWQTSVSMRDAAAQRLAERTFSTRIHSTGLIGASLFVVAFMRARSMQEALELRADPLDIKTFHSYAPARPLRLVLIGLVLVAVSVLGVTV</sequence>
<gene>
    <name evidence="6" type="ORF">I6I10_05310</name>
    <name evidence="7" type="ORF">I6J21_10235</name>
</gene>
<feature type="transmembrane region" description="Helical" evidence="5">
    <location>
        <begin position="57"/>
        <end position="78"/>
    </location>
</feature>
<feature type="transmembrane region" description="Helical" evidence="5">
    <location>
        <begin position="22"/>
        <end position="50"/>
    </location>
</feature>
<evidence type="ECO:0000313" key="7">
    <source>
        <dbReference type="EMBL" id="QRP70145.1"/>
    </source>
</evidence>
<feature type="transmembrane region" description="Helical" evidence="5">
    <location>
        <begin position="130"/>
        <end position="152"/>
    </location>
</feature>
<comment type="subcellular location">
    <subcellularLocation>
        <location evidence="1">Membrane</location>
        <topology evidence="1">Multi-pass membrane protein</topology>
    </subcellularLocation>
</comment>
<accession>A0A7T4JVV9</accession>
<feature type="transmembrane region" description="Helical" evidence="5">
    <location>
        <begin position="98"/>
        <end position="118"/>
    </location>
</feature>
<dbReference type="EMBL" id="CP066007">
    <property type="protein sequence ID" value="QQB47313.1"/>
    <property type="molecule type" value="Genomic_DNA"/>
</dbReference>
<dbReference type="GO" id="GO:0043190">
    <property type="term" value="C:ATP-binding cassette (ABC) transporter complex"/>
    <property type="evidence" value="ECO:0007669"/>
    <property type="project" value="TreeGrafter"/>
</dbReference>
<evidence type="ECO:0000256" key="1">
    <source>
        <dbReference type="ARBA" id="ARBA00004141"/>
    </source>
</evidence>
<evidence type="ECO:0000256" key="4">
    <source>
        <dbReference type="ARBA" id="ARBA00023136"/>
    </source>
</evidence>